<evidence type="ECO:0008006" key="4">
    <source>
        <dbReference type="Google" id="ProtNLM"/>
    </source>
</evidence>
<organism evidence="2 3">
    <name type="scientific">Armillaria solidipes</name>
    <dbReference type="NCBI Taxonomy" id="1076256"/>
    <lineage>
        <taxon>Eukaryota</taxon>
        <taxon>Fungi</taxon>
        <taxon>Dikarya</taxon>
        <taxon>Basidiomycota</taxon>
        <taxon>Agaricomycotina</taxon>
        <taxon>Agaricomycetes</taxon>
        <taxon>Agaricomycetidae</taxon>
        <taxon>Agaricales</taxon>
        <taxon>Marasmiineae</taxon>
        <taxon>Physalacriaceae</taxon>
        <taxon>Armillaria</taxon>
    </lineage>
</organism>
<feature type="region of interest" description="Disordered" evidence="1">
    <location>
        <begin position="303"/>
        <end position="334"/>
    </location>
</feature>
<gene>
    <name evidence="2" type="ORF">ARMSODRAFT_1021345</name>
</gene>
<reference evidence="3" key="1">
    <citation type="journal article" date="2017" name="Nat. Ecol. Evol.">
        <title>Genome expansion and lineage-specific genetic innovations in the forest pathogenic fungi Armillaria.</title>
        <authorList>
            <person name="Sipos G."/>
            <person name="Prasanna A.N."/>
            <person name="Walter M.C."/>
            <person name="O'Connor E."/>
            <person name="Balint B."/>
            <person name="Krizsan K."/>
            <person name="Kiss B."/>
            <person name="Hess J."/>
            <person name="Varga T."/>
            <person name="Slot J."/>
            <person name="Riley R."/>
            <person name="Boka B."/>
            <person name="Rigling D."/>
            <person name="Barry K."/>
            <person name="Lee J."/>
            <person name="Mihaltcheva S."/>
            <person name="LaButti K."/>
            <person name="Lipzen A."/>
            <person name="Waldron R."/>
            <person name="Moloney N.M."/>
            <person name="Sperisen C."/>
            <person name="Kredics L."/>
            <person name="Vagvoelgyi C."/>
            <person name="Patrignani A."/>
            <person name="Fitzpatrick D."/>
            <person name="Nagy I."/>
            <person name="Doyle S."/>
            <person name="Anderson J.B."/>
            <person name="Grigoriev I.V."/>
            <person name="Gueldener U."/>
            <person name="Muensterkoetter M."/>
            <person name="Nagy L.G."/>
        </authorList>
    </citation>
    <scope>NUCLEOTIDE SEQUENCE [LARGE SCALE GENOMIC DNA]</scope>
    <source>
        <strain evidence="3">28-4</strain>
    </source>
</reference>
<name>A0A2H3BU23_9AGAR</name>
<evidence type="ECO:0000313" key="3">
    <source>
        <dbReference type="Proteomes" id="UP000218334"/>
    </source>
</evidence>
<dbReference type="STRING" id="1076256.A0A2H3BU23"/>
<evidence type="ECO:0000256" key="1">
    <source>
        <dbReference type="SAM" id="MobiDB-lite"/>
    </source>
</evidence>
<accession>A0A2H3BU23</accession>
<keyword evidence="3" id="KW-1185">Reference proteome</keyword>
<evidence type="ECO:0000313" key="2">
    <source>
        <dbReference type="EMBL" id="PBK66546.1"/>
    </source>
</evidence>
<proteinExistence type="predicted"/>
<dbReference type="Proteomes" id="UP000218334">
    <property type="component" value="Unassembled WGS sequence"/>
</dbReference>
<sequence length="506" mass="56385">MPSIRMPTLQQPGFPRRKISVYKVRLPSTAPRPLVFASQMILEKTQPDEWLSSPSLQVKSAFSVPVFKDVGQYILKSEPFGLGWIAQCSINVDTIGGKRIPLQSRAAFNFYILPSSSKLASLGDLSFRASFGSIFKKTETVTVIESLTTEAFLMRVNLAESDLKSNLSLDIEVTFPFRLNPALTSWTRVSKVLTSTLQRDGKLPIDLKFIICTRMSPRGHIGYPKAIFASSALLKGYTPTGVKAVNLDLDDCESAIWGAYDYDADSDFDEDDGDKDTMDIDAALVPHTTEFNYPNRQLANEERFSSVHPSQGPSSRPPESPPRTVSPSLSMVDTLDPLPEEDIAEPLDRPLSSVLTDYGDQNHEAEVQGVERFGSVWHVNDAAYGTWKTLLAYLYTREISFASLKSNEGPRIATTDACSPKSMYRLAVKANLDGLQELAFENLRSQLTPSNIIAEVFSKFSGQHPKILDMEVKYLVDNFADPLVYPQWQKKWQRSGVASVLMEQRS</sequence>
<dbReference type="EMBL" id="KZ293440">
    <property type="protein sequence ID" value="PBK66546.1"/>
    <property type="molecule type" value="Genomic_DNA"/>
</dbReference>
<dbReference type="AlphaFoldDB" id="A0A2H3BU23"/>
<protein>
    <recommendedName>
        <fullName evidence="4">BTB domain-containing protein</fullName>
    </recommendedName>
</protein>